<feature type="compositionally biased region" description="Basic and acidic residues" evidence="7">
    <location>
        <begin position="13"/>
        <end position="22"/>
    </location>
</feature>
<dbReference type="InterPro" id="IPR013805">
    <property type="entry name" value="GrpE_CC"/>
</dbReference>
<dbReference type="PANTHER" id="PTHR21237:SF23">
    <property type="entry name" value="GRPE PROTEIN HOMOLOG, MITOCHONDRIAL"/>
    <property type="match status" value="1"/>
</dbReference>
<feature type="compositionally biased region" description="Acidic residues" evidence="7">
    <location>
        <begin position="1"/>
        <end position="12"/>
    </location>
</feature>
<evidence type="ECO:0000256" key="7">
    <source>
        <dbReference type="SAM" id="MobiDB-lite"/>
    </source>
</evidence>
<evidence type="ECO:0000313" key="9">
    <source>
        <dbReference type="Proteomes" id="UP000443582"/>
    </source>
</evidence>
<dbReference type="NCBIfam" id="NF010738">
    <property type="entry name" value="PRK14140.1"/>
    <property type="match status" value="1"/>
</dbReference>
<dbReference type="InterPro" id="IPR000740">
    <property type="entry name" value="GrpE"/>
</dbReference>
<feature type="coiled-coil region" evidence="6">
    <location>
        <begin position="82"/>
        <end position="109"/>
    </location>
</feature>
<comment type="function">
    <text evidence="3 4">Participates actively in the response to hyperosmotic and heat shock by preventing the aggregation of stress-denatured proteins, in association with DnaK and GrpE. It is the nucleotide exchange factor for DnaK and may function as a thermosensor. Unfolded proteins bind initially to DnaJ; upon interaction with the DnaJ-bound protein, DnaK hydrolyzes its bound ATP, resulting in the formation of a stable complex. GrpE releases ADP from DnaK; ATP binding to DnaK triggers the release of the substrate protein, thus completing the reaction cycle. Several rounds of ATP-dependent interactions between DnaJ, DnaK and GrpE are required for fully efficient folding.</text>
</comment>
<name>A0ABY0IK79_9BACT</name>
<reference evidence="9" key="1">
    <citation type="journal article" date="2019" name="Int. J. Syst. Evol. Microbiol.">
        <title>Halobacteriovorax valvorus sp. nov., a novel prokaryotic predator isolated from coastal seawater of China.</title>
        <authorList>
            <person name="Chen M.-X."/>
        </authorList>
    </citation>
    <scope>NUCLEOTIDE SEQUENCE [LARGE SCALE GENOMIC DNA]</scope>
    <source>
        <strain evidence="9">BL9</strain>
    </source>
</reference>
<dbReference type="Gene3D" id="2.30.22.10">
    <property type="entry name" value="Head domain of nucleotide exchange factor GrpE"/>
    <property type="match status" value="1"/>
</dbReference>
<dbReference type="HAMAP" id="MF_01151">
    <property type="entry name" value="GrpE"/>
    <property type="match status" value="1"/>
</dbReference>
<dbReference type="PRINTS" id="PR00773">
    <property type="entry name" value="GRPEPROTEIN"/>
</dbReference>
<evidence type="ECO:0000256" key="5">
    <source>
        <dbReference type="RuleBase" id="RU004478"/>
    </source>
</evidence>
<dbReference type="Gene3D" id="3.90.20.20">
    <property type="match status" value="1"/>
</dbReference>
<dbReference type="PROSITE" id="PS01071">
    <property type="entry name" value="GRPE"/>
    <property type="match status" value="1"/>
</dbReference>
<evidence type="ECO:0000256" key="3">
    <source>
        <dbReference type="HAMAP-Rule" id="MF_01151"/>
    </source>
</evidence>
<proteinExistence type="inferred from homology"/>
<protein>
    <recommendedName>
        <fullName evidence="3 4">Protein GrpE</fullName>
    </recommendedName>
    <alternativeName>
        <fullName evidence="3">HSP-70 cofactor</fullName>
    </alternativeName>
</protein>
<dbReference type="SUPFAM" id="SSF58014">
    <property type="entry name" value="Coiled-coil domain of nucleotide exchange factor GrpE"/>
    <property type="match status" value="1"/>
</dbReference>
<comment type="caution">
    <text evidence="8">The sequence shown here is derived from an EMBL/GenBank/DDBJ whole genome shotgun (WGS) entry which is preliminary data.</text>
</comment>
<evidence type="ECO:0000256" key="4">
    <source>
        <dbReference type="RuleBase" id="RU000639"/>
    </source>
</evidence>
<keyword evidence="3 4" id="KW-0346">Stress response</keyword>
<comment type="subunit">
    <text evidence="3">Homodimer.</text>
</comment>
<comment type="subcellular location">
    <subcellularLocation>
        <location evidence="3">Cytoplasm</location>
    </subcellularLocation>
</comment>
<accession>A0ABY0IK79</accession>
<keyword evidence="2 3" id="KW-0143">Chaperone</keyword>
<keyword evidence="6" id="KW-0175">Coiled coil</keyword>
<feature type="region of interest" description="Disordered" evidence="7">
    <location>
        <begin position="1"/>
        <end position="38"/>
    </location>
</feature>
<evidence type="ECO:0000256" key="1">
    <source>
        <dbReference type="ARBA" id="ARBA00009054"/>
    </source>
</evidence>
<sequence>MSETQVNDENEKEVELEAKENEEAQVAEEETTDGEQEISEEMKELMEFKDKFYYVAAEMENLKRRHEKQLQDQMKFGTEKVMIGLLDVVDNLERTLQAIENDEDEKVKNIFTGVDMVKNQFLDCLKNNGLELIETDGKTFDPHFHEAMAQMPAEGKEDQEIIQTYQNGYSLNGRVIRAAKVVVAKN</sequence>
<keyword evidence="3" id="KW-0963">Cytoplasm</keyword>
<evidence type="ECO:0000256" key="6">
    <source>
        <dbReference type="SAM" id="Coils"/>
    </source>
</evidence>
<feature type="compositionally biased region" description="Acidic residues" evidence="7">
    <location>
        <begin position="23"/>
        <end position="38"/>
    </location>
</feature>
<dbReference type="RefSeq" id="WP_114705837.1">
    <property type="nucleotide sequence ID" value="NZ_QDKL01000001.1"/>
</dbReference>
<dbReference type="PANTHER" id="PTHR21237">
    <property type="entry name" value="GRPE PROTEIN"/>
    <property type="match status" value="1"/>
</dbReference>
<dbReference type="EMBL" id="QDKL01000001">
    <property type="protein sequence ID" value="RZF22894.1"/>
    <property type="molecule type" value="Genomic_DNA"/>
</dbReference>
<dbReference type="Proteomes" id="UP000443582">
    <property type="component" value="Unassembled WGS sequence"/>
</dbReference>
<dbReference type="CDD" id="cd00446">
    <property type="entry name" value="GrpE"/>
    <property type="match status" value="1"/>
</dbReference>
<organism evidence="8 9">
    <name type="scientific">Halobacteriovorax vibrionivorans</name>
    <dbReference type="NCBI Taxonomy" id="2152716"/>
    <lineage>
        <taxon>Bacteria</taxon>
        <taxon>Pseudomonadati</taxon>
        <taxon>Bdellovibrionota</taxon>
        <taxon>Bacteriovoracia</taxon>
        <taxon>Bacteriovoracales</taxon>
        <taxon>Halobacteriovoraceae</taxon>
        <taxon>Halobacteriovorax</taxon>
    </lineage>
</organism>
<evidence type="ECO:0000256" key="2">
    <source>
        <dbReference type="ARBA" id="ARBA00023186"/>
    </source>
</evidence>
<evidence type="ECO:0000313" key="8">
    <source>
        <dbReference type="EMBL" id="RZF22894.1"/>
    </source>
</evidence>
<comment type="similarity">
    <text evidence="1 3 5">Belongs to the GrpE family.</text>
</comment>
<dbReference type="SUPFAM" id="SSF51064">
    <property type="entry name" value="Head domain of nucleotide exchange factor GrpE"/>
    <property type="match status" value="1"/>
</dbReference>
<gene>
    <name evidence="3 8" type="primary">grpE</name>
    <name evidence="8" type="ORF">DAY19_03720</name>
</gene>
<dbReference type="InterPro" id="IPR009012">
    <property type="entry name" value="GrpE_head"/>
</dbReference>
<dbReference type="Pfam" id="PF01025">
    <property type="entry name" value="GrpE"/>
    <property type="match status" value="1"/>
</dbReference>
<keyword evidence="9" id="KW-1185">Reference proteome</keyword>